<dbReference type="Pfam" id="PF14076">
    <property type="entry name" value="DUF4258"/>
    <property type="match status" value="1"/>
</dbReference>
<organism evidence="1 2">
    <name type="scientific">Sulfobacillus harzensis</name>
    <dbReference type="NCBI Taxonomy" id="2729629"/>
    <lineage>
        <taxon>Bacteria</taxon>
        <taxon>Bacillati</taxon>
        <taxon>Bacillota</taxon>
        <taxon>Clostridia</taxon>
        <taxon>Eubacteriales</taxon>
        <taxon>Clostridiales Family XVII. Incertae Sedis</taxon>
        <taxon>Sulfobacillus</taxon>
    </lineage>
</organism>
<protein>
    <submittedName>
        <fullName evidence="1">DUF4258 domain-containing protein</fullName>
    </submittedName>
</protein>
<gene>
    <name evidence="1" type="ORF">HIJ39_19045</name>
</gene>
<reference evidence="1 2" key="1">
    <citation type="submission" date="2020-04" db="EMBL/GenBank/DDBJ databases">
        <authorList>
            <person name="Zhang R."/>
            <person name="Schippers A."/>
        </authorList>
    </citation>
    <scope>NUCLEOTIDE SEQUENCE [LARGE SCALE GENOMIC DNA]</scope>
    <source>
        <strain evidence="1 2">DSM 109850</strain>
    </source>
</reference>
<dbReference type="RefSeq" id="WP_169102531.1">
    <property type="nucleotide sequence ID" value="NZ_JABBVZ010000109.1"/>
</dbReference>
<dbReference type="Proteomes" id="UP000533476">
    <property type="component" value="Unassembled WGS sequence"/>
</dbReference>
<keyword evidence="2" id="KW-1185">Reference proteome</keyword>
<accession>A0A7Y0Q3M6</accession>
<comment type="caution">
    <text evidence="1">The sequence shown here is derived from an EMBL/GenBank/DDBJ whole genome shotgun (WGS) entry which is preliminary data.</text>
</comment>
<sequence>MKRIVFGRHARRQMQLYRITLAEVEAIIRHPEHRQPSIHGSGREDCYGQVETRGWIRVVIYEDTQQITVVTAHPRRHYP</sequence>
<evidence type="ECO:0000313" key="2">
    <source>
        <dbReference type="Proteomes" id="UP000533476"/>
    </source>
</evidence>
<dbReference type="AlphaFoldDB" id="A0A7Y0Q3M6"/>
<proteinExistence type="predicted"/>
<name>A0A7Y0Q3M6_9FIRM</name>
<dbReference type="EMBL" id="JABBVZ010000109">
    <property type="protein sequence ID" value="NMP24423.1"/>
    <property type="molecule type" value="Genomic_DNA"/>
</dbReference>
<dbReference type="InterPro" id="IPR025354">
    <property type="entry name" value="DUF4258"/>
</dbReference>
<evidence type="ECO:0000313" key="1">
    <source>
        <dbReference type="EMBL" id="NMP24423.1"/>
    </source>
</evidence>